<comment type="similarity">
    <text evidence="1">Belongs to the transferase hexapeptide repeat family.</text>
</comment>
<dbReference type="InterPro" id="IPR011004">
    <property type="entry name" value="Trimer_LpxA-like_sf"/>
</dbReference>
<dbReference type="GO" id="GO:0008374">
    <property type="term" value="F:O-acyltransferase activity"/>
    <property type="evidence" value="ECO:0007669"/>
    <property type="project" value="TreeGrafter"/>
</dbReference>
<dbReference type="OrthoDB" id="2643438at2"/>
<evidence type="ECO:0000256" key="1">
    <source>
        <dbReference type="ARBA" id="ARBA00007274"/>
    </source>
</evidence>
<gene>
    <name evidence="3" type="ORF">FK268_00600</name>
</gene>
<accession>A0A5C5RRZ2</accession>
<evidence type="ECO:0000313" key="4">
    <source>
        <dbReference type="Proteomes" id="UP000319792"/>
    </source>
</evidence>
<dbReference type="AlphaFoldDB" id="A0A5C5RRZ2"/>
<organism evidence="3 4">
    <name type="scientific">Tsukamurella sputi</name>
    <dbReference type="NCBI Taxonomy" id="2591848"/>
    <lineage>
        <taxon>Bacteria</taxon>
        <taxon>Bacillati</taxon>
        <taxon>Actinomycetota</taxon>
        <taxon>Actinomycetes</taxon>
        <taxon>Mycobacteriales</taxon>
        <taxon>Tsukamurellaceae</taxon>
        <taxon>Tsukamurella</taxon>
    </lineage>
</organism>
<keyword evidence="2 3" id="KW-0808">Transferase</keyword>
<evidence type="ECO:0000313" key="3">
    <source>
        <dbReference type="EMBL" id="TWS25807.1"/>
    </source>
</evidence>
<dbReference type="PANTHER" id="PTHR23416:SF23">
    <property type="entry name" value="ACETYLTRANSFERASE C18B11.09C-RELATED"/>
    <property type="match status" value="1"/>
</dbReference>
<dbReference type="PANTHER" id="PTHR23416">
    <property type="entry name" value="SIALIC ACID SYNTHASE-RELATED"/>
    <property type="match status" value="1"/>
</dbReference>
<dbReference type="RefSeq" id="WP_146430167.1">
    <property type="nucleotide sequence ID" value="NZ_VIGV01000001.1"/>
</dbReference>
<sequence length="190" mass="20586">MSGPEAGPRRPDVFRDLASFDGSGIDRGRSVMVRCLWLAVSGTVLMRWWFPNRARIAVLRAFGAVIGDGCIVRHRVRIELPWFLELGDHTWVGEGVWIIDKAPVRIGSHVCISQGAVLCAASHDPRRPDFPEVDRPVTIGDGAWVALGATVLSGVTVGTNAVVRAGEVAARDIPAVRPAATRMKGEDDDR</sequence>
<reference evidence="3 4" key="2">
    <citation type="submission" date="2019-08" db="EMBL/GenBank/DDBJ databases">
        <title>Tsukamurella conjunctivitidis sp. nov., Tsukamurella assacharolytica sp. nov. and Tsukamurella sputae sp. nov. isolated from patients with conjunctivitis, bacteraemia (lymphoma) and respiratory infection (sputum) in Hong Kong.</title>
        <authorList>
            <person name="Fok K.M.N."/>
            <person name="Fong J.Y.H."/>
        </authorList>
    </citation>
    <scope>NUCLEOTIDE SEQUENCE [LARGE SCALE GENOMIC DNA]</scope>
    <source>
        <strain evidence="3 4">HKU70</strain>
    </source>
</reference>
<reference evidence="3 4" key="1">
    <citation type="submission" date="2019-06" db="EMBL/GenBank/DDBJ databases">
        <authorList>
            <person name="Teng J.L.L."/>
            <person name="Lee H.H."/>
            <person name="Lau S.K.P."/>
            <person name="Woo P.C.Y."/>
        </authorList>
    </citation>
    <scope>NUCLEOTIDE SEQUENCE [LARGE SCALE GENOMIC DNA]</scope>
    <source>
        <strain evidence="3 4">HKU70</strain>
    </source>
</reference>
<keyword evidence="4" id="KW-1185">Reference proteome</keyword>
<dbReference type="GO" id="GO:0005829">
    <property type="term" value="C:cytosol"/>
    <property type="evidence" value="ECO:0007669"/>
    <property type="project" value="TreeGrafter"/>
</dbReference>
<proteinExistence type="inferred from homology"/>
<dbReference type="InterPro" id="IPR051159">
    <property type="entry name" value="Hexapeptide_acetyltransf"/>
</dbReference>
<name>A0A5C5RRZ2_9ACTN</name>
<dbReference type="Proteomes" id="UP000319792">
    <property type="component" value="Unassembled WGS sequence"/>
</dbReference>
<dbReference type="EMBL" id="VIGV01000001">
    <property type="protein sequence ID" value="TWS25807.1"/>
    <property type="molecule type" value="Genomic_DNA"/>
</dbReference>
<dbReference type="Gene3D" id="2.160.10.10">
    <property type="entry name" value="Hexapeptide repeat proteins"/>
    <property type="match status" value="1"/>
</dbReference>
<comment type="caution">
    <text evidence="3">The sequence shown here is derived from an EMBL/GenBank/DDBJ whole genome shotgun (WGS) entry which is preliminary data.</text>
</comment>
<evidence type="ECO:0000256" key="2">
    <source>
        <dbReference type="ARBA" id="ARBA00022679"/>
    </source>
</evidence>
<dbReference type="SUPFAM" id="SSF51161">
    <property type="entry name" value="Trimeric LpxA-like enzymes"/>
    <property type="match status" value="1"/>
</dbReference>
<protein>
    <submittedName>
        <fullName evidence="3">Putative colanic acid biosynthesis acetyltransferase</fullName>
    </submittedName>
</protein>